<dbReference type="STRING" id="709032.Sulku_1319"/>
<dbReference type="PANTHER" id="PTHR13016">
    <property type="entry name" value="AMMECR1 HOMOLOG"/>
    <property type="match status" value="1"/>
</dbReference>
<dbReference type="HOGENOM" id="CLU_095686_0_0_7"/>
<dbReference type="InterPro" id="IPR027485">
    <property type="entry name" value="AMMECR1_N"/>
</dbReference>
<sequence>MDSSVYIQIAKNAIQAHFDGVGVDKDRYVSMHPELSEKKACFVTLTLHGHLRGCIGSIIAHQSLIDDLTSNAVSAAFRDPRFSPLSRTEYSEISLEVSLLTHPKEVVYQDQNELKQIIRPHIDGVILRLNNHQATFLPQVWDELSDFDSFFAHLGLKAGIGSDPLPYHPEIYTYQVDKYEEKNDEY</sequence>
<name>E4TY62_SULKY</name>
<dbReference type="eggNOG" id="COG2078">
    <property type="taxonomic scope" value="Bacteria"/>
</dbReference>
<organism evidence="2 3">
    <name type="scientific">Sulfuricurvum kujiense (strain ATCC BAA-921 / DSM 16994 / JCM 11577 / YK-1)</name>
    <dbReference type="NCBI Taxonomy" id="709032"/>
    <lineage>
        <taxon>Bacteria</taxon>
        <taxon>Pseudomonadati</taxon>
        <taxon>Campylobacterota</taxon>
        <taxon>Epsilonproteobacteria</taxon>
        <taxon>Campylobacterales</taxon>
        <taxon>Sulfurimonadaceae</taxon>
        <taxon>Sulfuricurvum</taxon>
    </lineage>
</organism>
<dbReference type="KEGG" id="sku:Sulku_1319"/>
<gene>
    <name evidence="2" type="ordered locus">Sulku_1319</name>
</gene>
<evidence type="ECO:0000313" key="3">
    <source>
        <dbReference type="Proteomes" id="UP000008721"/>
    </source>
</evidence>
<keyword evidence="3" id="KW-1185">Reference proteome</keyword>
<protein>
    <submittedName>
        <fullName evidence="2">AMMECR1 domain protein</fullName>
    </submittedName>
</protein>
<evidence type="ECO:0000259" key="1">
    <source>
        <dbReference type="PROSITE" id="PS51112"/>
    </source>
</evidence>
<feature type="domain" description="AMMECR1" evidence="1">
    <location>
        <begin position="1"/>
        <end position="186"/>
    </location>
</feature>
<dbReference type="EMBL" id="CP002355">
    <property type="protein sequence ID" value="ADR33982.1"/>
    <property type="molecule type" value="Genomic_DNA"/>
</dbReference>
<dbReference type="NCBIfam" id="TIGR04335">
    <property type="entry name" value="AmmeMemoSam_A"/>
    <property type="match status" value="1"/>
</dbReference>
<dbReference type="InterPro" id="IPR036071">
    <property type="entry name" value="AMMECR1_dom_sf"/>
</dbReference>
<dbReference type="Pfam" id="PF01871">
    <property type="entry name" value="AMMECR1"/>
    <property type="match status" value="1"/>
</dbReference>
<dbReference type="Proteomes" id="UP000008721">
    <property type="component" value="Chromosome"/>
</dbReference>
<dbReference type="PANTHER" id="PTHR13016:SF0">
    <property type="entry name" value="AMME SYNDROME CANDIDATE GENE 1 PROTEIN"/>
    <property type="match status" value="1"/>
</dbReference>
<dbReference type="InterPro" id="IPR023473">
    <property type="entry name" value="AMMECR1"/>
</dbReference>
<dbReference type="AlphaFoldDB" id="E4TY62"/>
<accession>E4TY62</accession>
<dbReference type="NCBIfam" id="TIGR00296">
    <property type="entry name" value="TIGR00296 family protein"/>
    <property type="match status" value="1"/>
</dbReference>
<dbReference type="Gene3D" id="3.30.1490.150">
    <property type="entry name" value="Hypothetical protein ph0010, domain 2"/>
    <property type="match status" value="1"/>
</dbReference>
<dbReference type="OrthoDB" id="9782820at2"/>
<dbReference type="PROSITE" id="PS51112">
    <property type="entry name" value="AMMECR1"/>
    <property type="match status" value="1"/>
</dbReference>
<dbReference type="SUPFAM" id="SSF143447">
    <property type="entry name" value="AMMECR1-like"/>
    <property type="match status" value="1"/>
</dbReference>
<dbReference type="InterPro" id="IPR027623">
    <property type="entry name" value="AmmeMemoSam_A"/>
</dbReference>
<dbReference type="Gene3D" id="3.30.700.20">
    <property type="entry name" value="Hypothetical protein ph0010, domain 1"/>
    <property type="match status" value="1"/>
</dbReference>
<dbReference type="InterPro" id="IPR002733">
    <property type="entry name" value="AMMECR1_domain"/>
</dbReference>
<reference evidence="2 3" key="1">
    <citation type="journal article" date="2012" name="Stand. Genomic Sci.">
        <title>Complete genome sequence of the sulfur compounds oxidizing chemolithoautotroph Sulfuricurvum kujiense type strain (YK-1(T)).</title>
        <authorList>
            <person name="Han C."/>
            <person name="Kotsyurbenko O."/>
            <person name="Chertkov O."/>
            <person name="Held B."/>
            <person name="Lapidus A."/>
            <person name="Nolan M."/>
            <person name="Lucas S."/>
            <person name="Hammon N."/>
            <person name="Deshpande S."/>
            <person name="Cheng J.F."/>
            <person name="Tapia R."/>
            <person name="Goodwin L.A."/>
            <person name="Pitluck S."/>
            <person name="Liolios K."/>
            <person name="Pagani I."/>
            <person name="Ivanova N."/>
            <person name="Mavromatis K."/>
            <person name="Mikhailova N."/>
            <person name="Pati A."/>
            <person name="Chen A."/>
            <person name="Palaniappan K."/>
            <person name="Land M."/>
            <person name="Hauser L."/>
            <person name="Chang Y.J."/>
            <person name="Jeffries C.D."/>
            <person name="Brambilla E.M."/>
            <person name="Rohde M."/>
            <person name="Spring S."/>
            <person name="Sikorski J."/>
            <person name="Goker M."/>
            <person name="Woyke T."/>
            <person name="Bristow J."/>
            <person name="Eisen J.A."/>
            <person name="Markowitz V."/>
            <person name="Hugenholtz P."/>
            <person name="Kyrpides N.C."/>
            <person name="Klenk H.P."/>
            <person name="Detter J.C."/>
        </authorList>
    </citation>
    <scope>NUCLEOTIDE SEQUENCE [LARGE SCALE GENOMIC DNA]</scope>
    <source>
        <strain evidence="3">ATCC BAA-921 / DSM 16994 / JCM 11577 / YK-1</strain>
    </source>
</reference>
<evidence type="ECO:0000313" key="2">
    <source>
        <dbReference type="EMBL" id="ADR33982.1"/>
    </source>
</evidence>
<proteinExistence type="predicted"/>
<dbReference type="RefSeq" id="WP_013460179.1">
    <property type="nucleotide sequence ID" value="NC_014762.1"/>
</dbReference>